<keyword evidence="2" id="KW-1185">Reference proteome</keyword>
<dbReference type="EMBL" id="LGCI01000010">
    <property type="protein sequence ID" value="KOY81131.1"/>
    <property type="molecule type" value="Genomic_DNA"/>
</dbReference>
<reference evidence="1 2" key="1">
    <citation type="submission" date="2015-07" db="EMBL/GenBank/DDBJ databases">
        <title>Genome sequencing project for genomic taxonomy and phylogenomics of Bacillus-like bacteria.</title>
        <authorList>
            <person name="Liu B."/>
            <person name="Wang J."/>
            <person name="Zhu Y."/>
            <person name="Liu G."/>
            <person name="Chen Q."/>
            <person name="Chen Z."/>
            <person name="Che J."/>
            <person name="Ge C."/>
            <person name="Shi H."/>
            <person name="Pan Z."/>
            <person name="Liu X."/>
        </authorList>
    </citation>
    <scope>NUCLEOTIDE SEQUENCE [LARGE SCALE GENOMIC DNA]</scope>
    <source>
        <strain evidence="1 2">DSM 54</strain>
    </source>
</reference>
<dbReference type="RefSeq" id="WP_053996376.1">
    <property type="nucleotide sequence ID" value="NZ_CP065643.1"/>
</dbReference>
<evidence type="ECO:0000313" key="1">
    <source>
        <dbReference type="EMBL" id="KOY81131.1"/>
    </source>
</evidence>
<evidence type="ECO:0000313" key="2">
    <source>
        <dbReference type="Proteomes" id="UP000037977"/>
    </source>
</evidence>
<sequence length="66" mass="7368">MGFGNFLKGAAKAAGNAIVEKTEAIQQEKDRIAHFSDEKLYELGTRGQGNRRIAARMLLKERGYEL</sequence>
<proteinExistence type="predicted"/>
<organism evidence="1 2">
    <name type="scientific">Lysinibacillus macroides</name>
    <dbReference type="NCBI Taxonomy" id="33935"/>
    <lineage>
        <taxon>Bacteria</taxon>
        <taxon>Bacillati</taxon>
        <taxon>Bacillota</taxon>
        <taxon>Bacilli</taxon>
        <taxon>Bacillales</taxon>
        <taxon>Bacillaceae</taxon>
        <taxon>Lysinibacillus</taxon>
    </lineage>
</organism>
<comment type="caution">
    <text evidence="1">The sequence shown here is derived from an EMBL/GenBank/DDBJ whole genome shotgun (WGS) entry which is preliminary data.</text>
</comment>
<accession>A0A0N0CV22</accession>
<dbReference type="PATRIC" id="fig|33935.3.peg.2504"/>
<dbReference type="AlphaFoldDB" id="A0A0N0CV22"/>
<dbReference type="Proteomes" id="UP000037977">
    <property type="component" value="Unassembled WGS sequence"/>
</dbReference>
<dbReference type="STRING" id="33935.ADM90_18460"/>
<name>A0A0N0CV22_9BACI</name>
<gene>
    <name evidence="1" type="ORF">ADM90_18460</name>
</gene>
<protein>
    <submittedName>
        <fullName evidence="1">Uncharacterized protein</fullName>
    </submittedName>
</protein>